<dbReference type="Pfam" id="PF01844">
    <property type="entry name" value="HNH"/>
    <property type="match status" value="1"/>
</dbReference>
<dbReference type="Gene3D" id="1.10.30.50">
    <property type="match status" value="1"/>
</dbReference>
<dbReference type="EMBL" id="RWHX01000036">
    <property type="protein sequence ID" value="RSK77866.1"/>
    <property type="molecule type" value="Genomic_DNA"/>
</dbReference>
<comment type="similarity">
    <text evidence="3">Belongs to the HNH nuclease family.</text>
</comment>
<dbReference type="PANTHER" id="PTHR41286:SF1">
    <property type="entry name" value="HNH NUCLEASE YAJD-RELATED"/>
    <property type="match status" value="1"/>
</dbReference>
<sequence length="117" mass="12995">MPSRPLRPCKHRGCGALVSGGNTYCEKHAHEQVKWKPDAVRGNRHARGYGAAWVRRRAHILLRDCGLCQVCRRAGRVTIATEVDHIVPKSQGGTDDDDNLQAICSPCHKTKTGSERR</sequence>
<feature type="domain" description="HNH nuclease" evidence="5">
    <location>
        <begin position="55"/>
        <end position="109"/>
    </location>
</feature>
<keyword evidence="6" id="KW-0255">Endonuclease</keyword>
<protein>
    <recommendedName>
        <fullName evidence="4">Putative HNH nuclease YajD</fullName>
    </recommendedName>
</protein>
<gene>
    <name evidence="6" type="ORF">EJE83_17920</name>
</gene>
<evidence type="ECO:0000256" key="2">
    <source>
        <dbReference type="ARBA" id="ARBA00022801"/>
    </source>
</evidence>
<evidence type="ECO:0000313" key="6">
    <source>
        <dbReference type="EMBL" id="RSK77866.1"/>
    </source>
</evidence>
<dbReference type="RefSeq" id="WP_125899271.1">
    <property type="nucleotide sequence ID" value="NZ_RWHX01000036.1"/>
</dbReference>
<evidence type="ECO:0000256" key="1">
    <source>
        <dbReference type="ARBA" id="ARBA00022722"/>
    </source>
</evidence>
<organism evidence="6 7">
    <name type="scientific">Pandoraea apista</name>
    <dbReference type="NCBI Taxonomy" id="93218"/>
    <lineage>
        <taxon>Bacteria</taxon>
        <taxon>Pseudomonadati</taxon>
        <taxon>Pseudomonadota</taxon>
        <taxon>Betaproteobacteria</taxon>
        <taxon>Burkholderiales</taxon>
        <taxon>Burkholderiaceae</taxon>
        <taxon>Pandoraea</taxon>
    </lineage>
</organism>
<proteinExistence type="inferred from homology"/>
<evidence type="ECO:0000256" key="3">
    <source>
        <dbReference type="ARBA" id="ARBA00038412"/>
    </source>
</evidence>
<evidence type="ECO:0000256" key="4">
    <source>
        <dbReference type="ARBA" id="ARBA00040194"/>
    </source>
</evidence>
<evidence type="ECO:0000259" key="5">
    <source>
        <dbReference type="SMART" id="SM00507"/>
    </source>
</evidence>
<accession>A0ABX9ZLE5</accession>
<dbReference type="Proteomes" id="UP000270216">
    <property type="component" value="Unassembled WGS sequence"/>
</dbReference>
<dbReference type="CDD" id="cd00085">
    <property type="entry name" value="HNHc"/>
    <property type="match status" value="1"/>
</dbReference>
<comment type="caution">
    <text evidence="6">The sequence shown here is derived from an EMBL/GenBank/DDBJ whole genome shotgun (WGS) entry which is preliminary data.</text>
</comment>
<dbReference type="InterPro" id="IPR002711">
    <property type="entry name" value="HNH"/>
</dbReference>
<keyword evidence="2" id="KW-0378">Hydrolase</keyword>
<reference evidence="6 7" key="1">
    <citation type="submission" date="2018-12" db="EMBL/GenBank/DDBJ databases">
        <title>Whole genome sequence of a Pandoraea apista isolate from a patient with cystic fibrosis.</title>
        <authorList>
            <person name="Kenna D.T."/>
            <person name="Turton J.F."/>
        </authorList>
    </citation>
    <scope>NUCLEOTIDE SEQUENCE [LARGE SCALE GENOMIC DNA]</scope>
    <source>
        <strain evidence="6 7">Pa13324</strain>
    </source>
</reference>
<keyword evidence="7" id="KW-1185">Reference proteome</keyword>
<dbReference type="InterPro" id="IPR003615">
    <property type="entry name" value="HNH_nuc"/>
</dbReference>
<dbReference type="SMART" id="SM00507">
    <property type="entry name" value="HNHc"/>
    <property type="match status" value="1"/>
</dbReference>
<evidence type="ECO:0000313" key="7">
    <source>
        <dbReference type="Proteomes" id="UP000270216"/>
    </source>
</evidence>
<dbReference type="GO" id="GO:0004519">
    <property type="term" value="F:endonuclease activity"/>
    <property type="evidence" value="ECO:0007669"/>
    <property type="project" value="UniProtKB-KW"/>
</dbReference>
<name>A0ABX9ZLE5_9BURK</name>
<dbReference type="PANTHER" id="PTHR41286">
    <property type="entry name" value="HNH NUCLEASE YAJD-RELATED"/>
    <property type="match status" value="1"/>
</dbReference>
<keyword evidence="1" id="KW-0540">Nuclease</keyword>